<evidence type="ECO:0000256" key="2">
    <source>
        <dbReference type="ARBA" id="ARBA00001936"/>
    </source>
</evidence>
<name>A0A6S6SZJ5_9BACT</name>
<dbReference type="Pfam" id="PF02779">
    <property type="entry name" value="Transket_pyr"/>
    <property type="match status" value="1"/>
</dbReference>
<evidence type="ECO:0000256" key="6">
    <source>
        <dbReference type="ARBA" id="ARBA00011738"/>
    </source>
</evidence>
<feature type="binding site" evidence="17">
    <location>
        <position position="509"/>
    </location>
    <ligand>
        <name>substrate</name>
    </ligand>
</feature>
<dbReference type="CDD" id="cd02012">
    <property type="entry name" value="TPP_TK"/>
    <property type="match status" value="1"/>
</dbReference>
<comment type="cofactor">
    <cofactor evidence="1">
        <name>Ca(2+)</name>
        <dbReference type="ChEBI" id="CHEBI:29108"/>
    </cofactor>
</comment>
<feature type="binding site" evidence="18">
    <location>
        <begin position="118"/>
        <end position="120"/>
    </location>
    <ligand>
        <name>thiamine diphosphate</name>
        <dbReference type="ChEBI" id="CHEBI:58937"/>
    </ligand>
</feature>
<dbReference type="InterPro" id="IPR029061">
    <property type="entry name" value="THDP-binding"/>
</dbReference>
<reference evidence="23" key="1">
    <citation type="submission" date="2020-01" db="EMBL/GenBank/DDBJ databases">
        <authorList>
            <person name="Meier V. D."/>
            <person name="Meier V D."/>
        </authorList>
    </citation>
    <scope>NUCLEOTIDE SEQUENCE</scope>
    <source>
        <strain evidence="23">HLG_WM_MAG_04</strain>
    </source>
</reference>
<keyword evidence="10 19" id="KW-0479">Metal-binding</keyword>
<evidence type="ECO:0000256" key="14">
    <source>
        <dbReference type="ARBA" id="ARBA00049473"/>
    </source>
</evidence>
<evidence type="ECO:0000256" key="12">
    <source>
        <dbReference type="ARBA" id="ARBA00022842"/>
    </source>
</evidence>
<dbReference type="EMBL" id="CACVAX010000044">
    <property type="protein sequence ID" value="CAA6816171.1"/>
    <property type="molecule type" value="Genomic_DNA"/>
</dbReference>
<feature type="binding site" evidence="18">
    <location>
        <position position="69"/>
    </location>
    <ligand>
        <name>thiamine diphosphate</name>
        <dbReference type="ChEBI" id="CHEBI:58937"/>
    </ligand>
</feature>
<dbReference type="NCBIfam" id="TIGR00232">
    <property type="entry name" value="tktlase_bact"/>
    <property type="match status" value="1"/>
</dbReference>
<comment type="cofactor">
    <cofactor evidence="3">
        <name>Co(2+)</name>
        <dbReference type="ChEBI" id="CHEBI:48828"/>
    </cofactor>
</comment>
<dbReference type="SUPFAM" id="SSF52922">
    <property type="entry name" value="TK C-terminal domain-like"/>
    <property type="match status" value="1"/>
</dbReference>
<feature type="active site" description="Proton donor" evidence="16">
    <location>
        <position position="401"/>
    </location>
</feature>
<evidence type="ECO:0000256" key="4">
    <source>
        <dbReference type="ARBA" id="ARBA00002931"/>
    </source>
</evidence>
<evidence type="ECO:0000256" key="19">
    <source>
        <dbReference type="PIRSR" id="PIRSR605478-4"/>
    </source>
</evidence>
<comment type="subunit">
    <text evidence="6 21">Homodimer.</text>
</comment>
<dbReference type="InterPro" id="IPR033247">
    <property type="entry name" value="Transketolase_fam"/>
</dbReference>
<feature type="binding site" evidence="18">
    <location>
        <position position="427"/>
    </location>
    <ligand>
        <name>thiamine diphosphate</name>
        <dbReference type="ChEBI" id="CHEBI:58937"/>
    </ligand>
</feature>
<comment type="cofactor">
    <cofactor evidence="18">
        <name>thiamine diphosphate</name>
        <dbReference type="ChEBI" id="CHEBI:58937"/>
    </cofactor>
    <text evidence="18">Binds 1 thiamine pyrophosphate per subunit. During the reaction, the substrate forms a covalent intermediate with the cofactor.</text>
</comment>
<comment type="function">
    <text evidence="4 21">Catalyzes the transfer of a two-carbon ketol group from a ketose donor to an aldose acceptor, via a covalent intermediate with the cofactor thiamine pyrophosphate.</text>
</comment>
<evidence type="ECO:0000256" key="9">
    <source>
        <dbReference type="ARBA" id="ARBA00022679"/>
    </source>
</evidence>
<comment type="cofactor">
    <cofactor evidence="21">
        <name>Mg(2+)</name>
        <dbReference type="ChEBI" id="CHEBI:18420"/>
    </cofactor>
    <cofactor evidence="21">
        <name>Ca(2+)</name>
        <dbReference type="ChEBI" id="CHEBI:29108"/>
    </cofactor>
    <cofactor evidence="21">
        <name>Mn(2+)</name>
        <dbReference type="ChEBI" id="CHEBI:29035"/>
    </cofactor>
    <cofactor evidence="21">
        <name>Co(2+)</name>
        <dbReference type="ChEBI" id="CHEBI:48828"/>
    </cofactor>
    <text evidence="21">Binds 1 Mg(2+) ion per subunit. Can also utilize other divalent metal cations, such as Ca(2+), Mn(2+) and Co(2+).</text>
</comment>
<dbReference type="InterPro" id="IPR055152">
    <property type="entry name" value="Transketolase-like_C_2"/>
</dbReference>
<feature type="binding site" evidence="17">
    <location>
        <position position="30"/>
    </location>
    <ligand>
        <name>substrate</name>
    </ligand>
</feature>
<dbReference type="PANTHER" id="PTHR43522">
    <property type="entry name" value="TRANSKETOLASE"/>
    <property type="match status" value="1"/>
</dbReference>
<feature type="binding site" evidence="18">
    <location>
        <position position="160"/>
    </location>
    <ligand>
        <name>thiamine diphosphate</name>
        <dbReference type="ChEBI" id="CHEBI:58937"/>
    </ligand>
</feature>
<feature type="binding site" evidence="19">
    <location>
        <position position="191"/>
    </location>
    <ligand>
        <name>Mg(2+)</name>
        <dbReference type="ChEBI" id="CHEBI:18420"/>
    </ligand>
</feature>
<dbReference type="Gene3D" id="3.40.50.920">
    <property type="match status" value="1"/>
</dbReference>
<keyword evidence="13 18" id="KW-0786">Thiamine pyrophosphate</keyword>
<evidence type="ECO:0000256" key="13">
    <source>
        <dbReference type="ARBA" id="ARBA00023052"/>
    </source>
</evidence>
<feature type="binding site" evidence="17">
    <location>
        <position position="351"/>
    </location>
    <ligand>
        <name>substrate</name>
    </ligand>
</feature>
<feature type="domain" description="Transketolase-like pyrimidine-binding" evidence="22">
    <location>
        <begin position="348"/>
        <end position="514"/>
    </location>
</feature>
<evidence type="ECO:0000256" key="15">
    <source>
        <dbReference type="NCBIfam" id="TIGR00232"/>
    </source>
</evidence>
<dbReference type="FunFam" id="3.40.50.970:FF:000045">
    <property type="entry name" value="Transketolase"/>
    <property type="match status" value="1"/>
</dbReference>
<dbReference type="PROSITE" id="PS00802">
    <property type="entry name" value="TRANSKETOLASE_2"/>
    <property type="match status" value="1"/>
</dbReference>
<feature type="binding site" evidence="17">
    <location>
        <position position="459"/>
    </location>
    <ligand>
        <name>substrate</name>
    </ligand>
</feature>
<feature type="binding site" evidence="19">
    <location>
        <position position="189"/>
    </location>
    <ligand>
        <name>Mg(2+)</name>
        <dbReference type="ChEBI" id="CHEBI:18420"/>
    </ligand>
</feature>
<evidence type="ECO:0000259" key="22">
    <source>
        <dbReference type="SMART" id="SM00861"/>
    </source>
</evidence>
<dbReference type="PROSITE" id="PS00801">
    <property type="entry name" value="TRANSKETOLASE_1"/>
    <property type="match status" value="1"/>
</dbReference>
<dbReference type="FunFam" id="3.40.50.970:FF:000081">
    <property type="entry name" value="Transketolase"/>
    <property type="match status" value="1"/>
</dbReference>
<feature type="binding site" evidence="17">
    <location>
        <position position="463"/>
    </location>
    <ligand>
        <name>substrate</name>
    </ligand>
</feature>
<evidence type="ECO:0000256" key="10">
    <source>
        <dbReference type="ARBA" id="ARBA00022723"/>
    </source>
</evidence>
<dbReference type="InterPro" id="IPR005475">
    <property type="entry name" value="Transketolase-like_Pyr-bd"/>
</dbReference>
<evidence type="ECO:0000256" key="1">
    <source>
        <dbReference type="ARBA" id="ARBA00001913"/>
    </source>
</evidence>
<feature type="binding site" evidence="19">
    <location>
        <position position="159"/>
    </location>
    <ligand>
        <name>Mg(2+)</name>
        <dbReference type="ChEBI" id="CHEBI:18420"/>
    </ligand>
</feature>
<dbReference type="InterPro" id="IPR005478">
    <property type="entry name" value="Transketolase_bac-like"/>
</dbReference>
<dbReference type="GO" id="GO:0005829">
    <property type="term" value="C:cytosol"/>
    <property type="evidence" value="ECO:0007669"/>
    <property type="project" value="TreeGrafter"/>
</dbReference>
<feature type="site" description="Important for catalytic activity" evidence="20">
    <location>
        <position position="263"/>
    </location>
</feature>
<dbReference type="Pfam" id="PF22613">
    <property type="entry name" value="Transketolase_C_1"/>
    <property type="match status" value="1"/>
</dbReference>
<accession>A0A6S6SZJ5</accession>
<feature type="binding site" evidence="17">
    <location>
        <position position="378"/>
    </location>
    <ligand>
        <name>substrate</name>
    </ligand>
</feature>
<feature type="binding site" evidence="17">
    <location>
        <position position="263"/>
    </location>
    <ligand>
        <name>substrate</name>
    </ligand>
</feature>
<evidence type="ECO:0000313" key="23">
    <source>
        <dbReference type="EMBL" id="CAA6816171.1"/>
    </source>
</evidence>
<organism evidence="23">
    <name type="scientific">uncultured Sulfurovum sp</name>
    <dbReference type="NCBI Taxonomy" id="269237"/>
    <lineage>
        <taxon>Bacteria</taxon>
        <taxon>Pseudomonadati</taxon>
        <taxon>Campylobacterota</taxon>
        <taxon>Epsilonproteobacteria</taxon>
        <taxon>Campylobacterales</taxon>
        <taxon>Sulfurovaceae</taxon>
        <taxon>Sulfurovum</taxon>
        <taxon>environmental samples</taxon>
    </lineage>
</organism>
<dbReference type="SUPFAM" id="SSF52518">
    <property type="entry name" value="Thiamin diphosphate-binding fold (THDP-binding)"/>
    <property type="match status" value="2"/>
</dbReference>
<comment type="similarity">
    <text evidence="5 21">Belongs to the transketolase family.</text>
</comment>
<feature type="site" description="Important for catalytic activity" evidence="20">
    <location>
        <position position="30"/>
    </location>
</feature>
<dbReference type="PANTHER" id="PTHR43522:SF2">
    <property type="entry name" value="TRANSKETOLASE 1-RELATED"/>
    <property type="match status" value="1"/>
</dbReference>
<evidence type="ECO:0000256" key="11">
    <source>
        <dbReference type="ARBA" id="ARBA00022837"/>
    </source>
</evidence>
<dbReference type="GO" id="GO:0046872">
    <property type="term" value="F:metal ion binding"/>
    <property type="evidence" value="ECO:0007669"/>
    <property type="project" value="UniProtKB-KW"/>
</dbReference>
<dbReference type="GO" id="GO:0004802">
    <property type="term" value="F:transketolase activity"/>
    <property type="evidence" value="ECO:0007669"/>
    <property type="project" value="UniProtKB-UniRule"/>
</dbReference>
<dbReference type="CDD" id="cd07033">
    <property type="entry name" value="TPP_PYR_DXS_TK_like"/>
    <property type="match status" value="1"/>
</dbReference>
<keyword evidence="12 19" id="KW-0460">Magnesium</keyword>
<dbReference type="GO" id="GO:0006098">
    <property type="term" value="P:pentose-phosphate shunt"/>
    <property type="evidence" value="ECO:0007669"/>
    <property type="project" value="TreeGrafter"/>
</dbReference>
<dbReference type="InterPro" id="IPR005474">
    <property type="entry name" value="Transketolase_N"/>
</dbReference>
<feature type="binding site" evidence="17">
    <location>
        <position position="451"/>
    </location>
    <ligand>
        <name>substrate</name>
    </ligand>
</feature>
<evidence type="ECO:0000256" key="5">
    <source>
        <dbReference type="ARBA" id="ARBA00007131"/>
    </source>
</evidence>
<evidence type="ECO:0000256" key="3">
    <source>
        <dbReference type="ARBA" id="ARBA00001941"/>
    </source>
</evidence>
<proteinExistence type="inferred from homology"/>
<feature type="binding site" evidence="18">
    <location>
        <position position="263"/>
    </location>
    <ligand>
        <name>thiamine diphosphate</name>
        <dbReference type="ChEBI" id="CHEBI:58937"/>
    </ligand>
</feature>
<evidence type="ECO:0000256" key="18">
    <source>
        <dbReference type="PIRSR" id="PIRSR605478-3"/>
    </source>
</evidence>
<evidence type="ECO:0000256" key="20">
    <source>
        <dbReference type="PIRSR" id="PIRSR605478-5"/>
    </source>
</evidence>
<dbReference type="AlphaFoldDB" id="A0A6S6SZJ5"/>
<evidence type="ECO:0000256" key="16">
    <source>
        <dbReference type="PIRSR" id="PIRSR605478-1"/>
    </source>
</evidence>
<dbReference type="SMART" id="SM00861">
    <property type="entry name" value="Transket_pyr"/>
    <property type="match status" value="1"/>
</dbReference>
<sequence length="646" mass="70766">MTEQNKMRKKMANTLRFLAADMVQTANSGHPGAPMGLADIAVVLSEHLKHNPKNSKWLNRDRLVLSGGHGSTLIYSLLHLWGYEDVSLEDLKEFRQLDSKTPGHPEYGHTDGIEITTGPLGQGIANAVGFAMAAKYTGHQVNSETCELIDHKVYCLCGDGDLQEGISYEACSLAGHNELDNLVLIYDSNCITIEGDTSIAWSEDVAGRFTAQGWDVKKINGHCYDDIEEVLNGVKTATKPTIIIANTIIGKGAMDLEGTHHTHGAPLGEKIIVESKAKEGFPAESFHIPEDVLVRFRTAIELGEMHEKQWIHLHKQAPLIEQNEAMERLLNPDFDAIEFPDFSTESSMATRDSNGKILNAIAKAIPSFVGGSADLAPSNKTELKDMGEFPKGRNMHFGIREHSMAAITNAMALYGTVIPFNATFFVFSDYLKPSARIAALTGIQNFFVWTHDSIGVGEDGPTHEPIEHMSQFRALPNFYVWRPADATENVEAWKTALSMNTPHGFVLSRQKLQTLKPEKAFGEVSRGAYLVKERAGAGVTLMASGSELMLCLNAACELEKEGIKANVVSVPCLDLFNEQDIAYKAQVIKANTKVLAVEASTATEYYQYADDILGMESFGASAPADLLFKKFGFTIENVVKKAIALV</sequence>
<comment type="cofactor">
    <cofactor evidence="2">
        <name>Mn(2+)</name>
        <dbReference type="ChEBI" id="CHEBI:29035"/>
    </cofactor>
</comment>
<dbReference type="EC" id="2.2.1.1" evidence="7 15"/>
<gene>
    <name evidence="23" type="ORF">HELGO_WM7204</name>
</gene>
<protein>
    <recommendedName>
        <fullName evidence="8 15">Transketolase</fullName>
        <ecNumber evidence="7 15">2.2.1.1</ecNumber>
    </recommendedName>
</protein>
<evidence type="ECO:0000256" key="17">
    <source>
        <dbReference type="PIRSR" id="PIRSR605478-2"/>
    </source>
</evidence>
<dbReference type="Gene3D" id="3.40.50.970">
    <property type="match status" value="2"/>
</dbReference>
<dbReference type="InterPro" id="IPR049557">
    <property type="entry name" value="Transketolase_CS"/>
</dbReference>
<comment type="cofactor">
    <cofactor evidence="19">
        <name>Mg(2+)</name>
        <dbReference type="ChEBI" id="CHEBI:18420"/>
    </cofactor>
    <text evidence="19">Binds 1 Mg(2+) ion per subunit. Can also utilize other divalent metal cations, such as Ca(2+), Mn(2+) and Co(2+).</text>
</comment>
<evidence type="ECO:0000256" key="7">
    <source>
        <dbReference type="ARBA" id="ARBA00013152"/>
    </source>
</evidence>
<feature type="binding site" evidence="18">
    <location>
        <position position="189"/>
    </location>
    <ligand>
        <name>thiamine diphosphate</name>
        <dbReference type="ChEBI" id="CHEBI:58937"/>
    </ligand>
</feature>
<dbReference type="Pfam" id="PF00456">
    <property type="entry name" value="Transketolase_N"/>
    <property type="match status" value="1"/>
</dbReference>
<dbReference type="InterPro" id="IPR020826">
    <property type="entry name" value="Transketolase_BS"/>
</dbReference>
<dbReference type="InterPro" id="IPR009014">
    <property type="entry name" value="Transketo_C/PFOR_II"/>
</dbReference>
<comment type="catalytic activity">
    <reaction evidence="14 21">
        <text>D-sedoheptulose 7-phosphate + D-glyceraldehyde 3-phosphate = aldehydo-D-ribose 5-phosphate + D-xylulose 5-phosphate</text>
        <dbReference type="Rhea" id="RHEA:10508"/>
        <dbReference type="ChEBI" id="CHEBI:57483"/>
        <dbReference type="ChEBI" id="CHEBI:57737"/>
        <dbReference type="ChEBI" id="CHEBI:58273"/>
        <dbReference type="ChEBI" id="CHEBI:59776"/>
        <dbReference type="EC" id="2.2.1.1"/>
    </reaction>
</comment>
<evidence type="ECO:0000256" key="8">
    <source>
        <dbReference type="ARBA" id="ARBA00016662"/>
    </source>
</evidence>
<evidence type="ECO:0000256" key="21">
    <source>
        <dbReference type="RuleBase" id="RU004996"/>
    </source>
</evidence>
<keyword evidence="9 21" id="KW-0808">Transferase</keyword>
<keyword evidence="11 21" id="KW-0106">Calcium</keyword>